<keyword evidence="2" id="KW-0489">Methyltransferase</keyword>
<name>A0A3N2CXA3_9ACTN</name>
<dbReference type="InterPro" id="IPR007848">
    <property type="entry name" value="Small_mtfrase_dom"/>
</dbReference>
<proteinExistence type="predicted"/>
<dbReference type="AlphaFoldDB" id="A0A3N2CXA3"/>
<reference evidence="2 3" key="1">
    <citation type="submission" date="2018-11" db="EMBL/GenBank/DDBJ databases">
        <title>Sequencing the genomes of 1000 actinobacteria strains.</title>
        <authorList>
            <person name="Klenk H.-P."/>
        </authorList>
    </citation>
    <scope>NUCLEOTIDE SEQUENCE [LARGE SCALE GENOMIC DNA]</scope>
    <source>
        <strain evidence="2 3">DSM 12652</strain>
    </source>
</reference>
<dbReference type="OrthoDB" id="9800643at2"/>
<dbReference type="RefSeq" id="WP_123391768.1">
    <property type="nucleotide sequence ID" value="NZ_RKHO01000001.1"/>
</dbReference>
<dbReference type="EMBL" id="RKHO01000001">
    <property type="protein sequence ID" value="ROR92155.1"/>
    <property type="molecule type" value="Genomic_DNA"/>
</dbReference>
<dbReference type="CDD" id="cd02440">
    <property type="entry name" value="AdoMet_MTases"/>
    <property type="match status" value="1"/>
</dbReference>
<dbReference type="PANTHER" id="PTHR18895:SF74">
    <property type="entry name" value="MTRF1L RELEASE FACTOR GLUTAMINE METHYLTRANSFERASE"/>
    <property type="match status" value="1"/>
</dbReference>
<dbReference type="GO" id="GO:0032259">
    <property type="term" value="P:methylation"/>
    <property type="evidence" value="ECO:0007669"/>
    <property type="project" value="UniProtKB-KW"/>
</dbReference>
<keyword evidence="3" id="KW-1185">Reference proteome</keyword>
<feature type="domain" description="Methyltransferase small" evidence="1">
    <location>
        <begin position="67"/>
        <end position="171"/>
    </location>
</feature>
<dbReference type="NCBIfam" id="TIGR03704">
    <property type="entry name" value="PrmC_rel_meth"/>
    <property type="match status" value="1"/>
</dbReference>
<dbReference type="InterPro" id="IPR029063">
    <property type="entry name" value="SAM-dependent_MTases_sf"/>
</dbReference>
<dbReference type="Pfam" id="PF05175">
    <property type="entry name" value="MTS"/>
    <property type="match status" value="1"/>
</dbReference>
<protein>
    <submittedName>
        <fullName evidence="2">Release factor glutamine methyltransferase</fullName>
    </submittedName>
</protein>
<dbReference type="GO" id="GO:0008168">
    <property type="term" value="F:methyltransferase activity"/>
    <property type="evidence" value="ECO:0007669"/>
    <property type="project" value="UniProtKB-KW"/>
</dbReference>
<sequence length="280" mass="28397">MAASSPDPAPGLVARLRAAGCVYAEDEAALLQGTGATGPVLEALVARRVAGEPLEQVLGWAEFAGRRVRVLPGVFVPRRRTGAVAALAVRLLADHAAPVVVDLCCGTGALALVVGEEVPGAEVHAADLDPVAVACARLNLPGAGVHEGDLFAALPGRLRGGVDLVTCNAPYVPTGSIALLPPEARDHEHRVALDGGTDGLDLHRRVAAAAPDWLAPGGALLLETSEDQAPGSVAACVAAGLDAEVVTTRGTGSTVVLARRPVHRGVRGGTAVVGWTTARW</sequence>
<dbReference type="SUPFAM" id="SSF53335">
    <property type="entry name" value="S-adenosyl-L-methionine-dependent methyltransferases"/>
    <property type="match status" value="1"/>
</dbReference>
<dbReference type="PANTHER" id="PTHR18895">
    <property type="entry name" value="HEMK METHYLTRANSFERASE"/>
    <property type="match status" value="1"/>
</dbReference>
<dbReference type="InterPro" id="IPR022446">
    <property type="entry name" value="MeTrfrase_put"/>
</dbReference>
<organism evidence="2 3">
    <name type="scientific">Nocardioides aurantiacus</name>
    <dbReference type="NCBI Taxonomy" id="86796"/>
    <lineage>
        <taxon>Bacteria</taxon>
        <taxon>Bacillati</taxon>
        <taxon>Actinomycetota</taxon>
        <taxon>Actinomycetes</taxon>
        <taxon>Propionibacteriales</taxon>
        <taxon>Nocardioidaceae</taxon>
        <taxon>Nocardioides</taxon>
    </lineage>
</organism>
<dbReference type="Gene3D" id="3.40.50.150">
    <property type="entry name" value="Vaccinia Virus protein VP39"/>
    <property type="match status" value="1"/>
</dbReference>
<gene>
    <name evidence="2" type="ORF">EDD33_3039</name>
</gene>
<accession>A0A3N2CXA3</accession>
<evidence type="ECO:0000313" key="3">
    <source>
        <dbReference type="Proteomes" id="UP000281738"/>
    </source>
</evidence>
<evidence type="ECO:0000313" key="2">
    <source>
        <dbReference type="EMBL" id="ROR92155.1"/>
    </source>
</evidence>
<keyword evidence="2" id="KW-0808">Transferase</keyword>
<evidence type="ECO:0000259" key="1">
    <source>
        <dbReference type="Pfam" id="PF05175"/>
    </source>
</evidence>
<dbReference type="Proteomes" id="UP000281738">
    <property type="component" value="Unassembled WGS sequence"/>
</dbReference>
<dbReference type="InterPro" id="IPR050320">
    <property type="entry name" value="N5-glutamine_MTase"/>
</dbReference>
<comment type="caution">
    <text evidence="2">The sequence shown here is derived from an EMBL/GenBank/DDBJ whole genome shotgun (WGS) entry which is preliminary data.</text>
</comment>